<dbReference type="EMBL" id="VCQT01000037">
    <property type="protein sequence ID" value="TMW12042.1"/>
    <property type="molecule type" value="Genomic_DNA"/>
</dbReference>
<sequence>MAGPYKTRCPHCGAQFKISDEHLGQAGGAVRCGSCLRIFQATDHLIGDAPPAGDADHWDAPRQEDQPPRLGSSSDRQDGLELSDAFIDLDGGQRHDHFADLEALGDDNGDHRAAGKEGADESWAEALLRDLEDDDAPPARATAPAAKPATKPATTTPTTAPLYRNTAARDDDDGADHHHQDPFDFLNRNAARRRGGQEYPDYVAPPPAGPAVMLKWGILSLLALLVLGGQYAAFHFQDLARQPQWRPYYAQACELLGCVLPTASDPSKLRGANLVVRSHPRFRDALMVDALLFNEADWPQPFPALELTFTDLRGQVVATRRFQPAEYLRGELADGAAMPTGTPVHIGLEIADPGPAAVNYDLRLLPAGAAPAAPDRAS</sequence>
<feature type="region of interest" description="Disordered" evidence="1">
    <location>
        <begin position="46"/>
        <end position="78"/>
    </location>
</feature>
<reference evidence="3 4" key="1">
    <citation type="submission" date="2019-05" db="EMBL/GenBank/DDBJ databases">
        <title>Genome of Alcanivorax gelatiniphagus, an oil degrading marine bacteria.</title>
        <authorList>
            <person name="Kwon K.K."/>
        </authorList>
    </citation>
    <scope>NUCLEOTIDE SEQUENCE [LARGE SCALE GENOMIC DNA]</scope>
    <source>
        <strain evidence="3 4">MEBiC 08158</strain>
    </source>
</reference>
<evidence type="ECO:0000256" key="1">
    <source>
        <dbReference type="SAM" id="MobiDB-lite"/>
    </source>
</evidence>
<feature type="domain" description="Zinc finger/thioredoxin putative" evidence="2">
    <location>
        <begin position="6"/>
        <end position="39"/>
    </location>
</feature>
<proteinExistence type="predicted"/>
<comment type="caution">
    <text evidence="3">The sequence shown here is derived from an EMBL/GenBank/DDBJ whole genome shotgun (WGS) entry which is preliminary data.</text>
</comment>
<feature type="compositionally biased region" description="Basic and acidic residues" evidence="1">
    <location>
        <begin position="54"/>
        <end position="67"/>
    </location>
</feature>
<feature type="compositionally biased region" description="Low complexity" evidence="1">
    <location>
        <begin position="138"/>
        <end position="161"/>
    </location>
</feature>
<dbReference type="Pfam" id="PF11906">
    <property type="entry name" value="DUF3426"/>
    <property type="match status" value="1"/>
</dbReference>
<evidence type="ECO:0000313" key="3">
    <source>
        <dbReference type="EMBL" id="TMW12042.1"/>
    </source>
</evidence>
<dbReference type="InterPro" id="IPR011723">
    <property type="entry name" value="Znf/thioredoxin_put"/>
</dbReference>
<dbReference type="Proteomes" id="UP000739180">
    <property type="component" value="Unassembled WGS sequence"/>
</dbReference>
<dbReference type="InterPro" id="IPR021834">
    <property type="entry name" value="DUF3426"/>
</dbReference>
<gene>
    <name evidence="3" type="ORF">FGS76_12260</name>
</gene>
<name>A0ABY2XJF6_9GAMM</name>
<feature type="region of interest" description="Disordered" evidence="1">
    <location>
        <begin position="133"/>
        <end position="184"/>
    </location>
</feature>
<accession>A0ABY2XJF6</accession>
<keyword evidence="4" id="KW-1185">Reference proteome</keyword>
<evidence type="ECO:0000313" key="4">
    <source>
        <dbReference type="Proteomes" id="UP000739180"/>
    </source>
</evidence>
<protein>
    <submittedName>
        <fullName evidence="3">DUF3426 domain-containing protein</fullName>
    </submittedName>
</protein>
<organism evidence="3 4">
    <name type="scientific">Alloalcanivorax gelatiniphagus</name>
    <dbReference type="NCBI Taxonomy" id="1194167"/>
    <lineage>
        <taxon>Bacteria</taxon>
        <taxon>Pseudomonadati</taxon>
        <taxon>Pseudomonadota</taxon>
        <taxon>Gammaproteobacteria</taxon>
        <taxon>Oceanospirillales</taxon>
        <taxon>Alcanivoracaceae</taxon>
        <taxon>Alloalcanivorax</taxon>
    </lineage>
</organism>
<evidence type="ECO:0000259" key="2">
    <source>
        <dbReference type="Pfam" id="PF13717"/>
    </source>
</evidence>
<dbReference type="RefSeq" id="WP_138772943.1">
    <property type="nucleotide sequence ID" value="NZ_JBHSSX010000026.1"/>
</dbReference>
<dbReference type="Pfam" id="PF13717">
    <property type="entry name" value="Zn_ribbon_4"/>
    <property type="match status" value="1"/>
</dbReference>
<dbReference type="NCBIfam" id="TIGR02098">
    <property type="entry name" value="MJ0042_CXXC"/>
    <property type="match status" value="1"/>
</dbReference>